<sequence length="187" mass="20684">MKKLCLLAVTLFAAFTVQAQDVVKFAPLDASPVDIAYFPNKSVKFKKTDTPAPVAKVIYSRPSVKGRTIFGDLIKFGEVWRVGANENTEIKFYKAVTINGVKVPAGSYSLFAIPEKDKWTIIINKELDLWGGYAYDEKKDLVRVSVPVKPVSDVIEALSIAFTTKDNVANLVIGWDKTTVELPITVK</sequence>
<comment type="caution">
    <text evidence="2">The sequence shown here is derived from an EMBL/GenBank/DDBJ whole genome shotgun (WGS) entry which is preliminary data.</text>
</comment>
<organism evidence="2 3">
    <name type="scientific">Flavobacterium reichenbachii</name>
    <dbReference type="NCBI Taxonomy" id="362418"/>
    <lineage>
        <taxon>Bacteria</taxon>
        <taxon>Pseudomonadati</taxon>
        <taxon>Bacteroidota</taxon>
        <taxon>Flavobacteriia</taxon>
        <taxon>Flavobacteriales</taxon>
        <taxon>Flavobacteriaceae</taxon>
        <taxon>Flavobacterium</taxon>
    </lineage>
</organism>
<gene>
    <name evidence="2" type="ORF">IW19_21370</name>
</gene>
<dbReference type="AlphaFoldDB" id="A0A085ZG77"/>
<dbReference type="Proteomes" id="UP000028715">
    <property type="component" value="Unassembled WGS sequence"/>
</dbReference>
<keyword evidence="3" id="KW-1185">Reference proteome</keyword>
<evidence type="ECO:0000313" key="2">
    <source>
        <dbReference type="EMBL" id="KFF03441.1"/>
    </source>
</evidence>
<dbReference type="Pfam" id="PF11138">
    <property type="entry name" value="DUF2911"/>
    <property type="match status" value="1"/>
</dbReference>
<dbReference type="STRING" id="362418.IW19_21370"/>
<evidence type="ECO:0000313" key="3">
    <source>
        <dbReference type="Proteomes" id="UP000028715"/>
    </source>
</evidence>
<keyword evidence="1" id="KW-0732">Signal</keyword>
<feature type="signal peptide" evidence="1">
    <location>
        <begin position="1"/>
        <end position="19"/>
    </location>
</feature>
<dbReference type="InterPro" id="IPR021314">
    <property type="entry name" value="DUF2911"/>
</dbReference>
<dbReference type="OrthoDB" id="187854at2"/>
<proteinExistence type="predicted"/>
<name>A0A085ZG77_9FLAO</name>
<reference evidence="2 3" key="1">
    <citation type="submission" date="2014-07" db="EMBL/GenBank/DDBJ databases">
        <title>Genome of Flavobacterium reichenbachii LMG 25512.</title>
        <authorList>
            <person name="Stropko S.J."/>
            <person name="Pipes S.E."/>
            <person name="Newman J.D."/>
        </authorList>
    </citation>
    <scope>NUCLEOTIDE SEQUENCE [LARGE SCALE GENOMIC DNA]</scope>
    <source>
        <strain evidence="2 3">LMG 25512</strain>
    </source>
</reference>
<accession>A0A085ZG77</accession>
<protein>
    <recommendedName>
        <fullName evidence="4">Asparagine synthetase B</fullName>
    </recommendedName>
</protein>
<dbReference type="EMBL" id="JPRL01000002">
    <property type="protein sequence ID" value="KFF03441.1"/>
    <property type="molecule type" value="Genomic_DNA"/>
</dbReference>
<dbReference type="eggNOG" id="COG0457">
    <property type="taxonomic scope" value="Bacteria"/>
</dbReference>
<evidence type="ECO:0000256" key="1">
    <source>
        <dbReference type="SAM" id="SignalP"/>
    </source>
</evidence>
<dbReference type="RefSeq" id="WP_035689070.1">
    <property type="nucleotide sequence ID" value="NZ_JPRL01000002.1"/>
</dbReference>
<evidence type="ECO:0008006" key="4">
    <source>
        <dbReference type="Google" id="ProtNLM"/>
    </source>
</evidence>
<feature type="chain" id="PRO_5005161820" description="Asparagine synthetase B" evidence="1">
    <location>
        <begin position="20"/>
        <end position="187"/>
    </location>
</feature>